<accession>A0A4R8UF69</accession>
<reference evidence="1 2" key="1">
    <citation type="submission" date="2019-03" db="EMBL/GenBank/DDBJ databases">
        <title>Genomics of glacier-inhabiting Cryobacterium strains.</title>
        <authorList>
            <person name="Liu Q."/>
            <person name="Xin Y.-H."/>
        </authorList>
    </citation>
    <scope>NUCLEOTIDE SEQUENCE [LARGE SCALE GENOMIC DNA]</scope>
    <source>
        <strain evidence="1 2">Sr47</strain>
    </source>
</reference>
<name>A0A4R8UF69_9MICO</name>
<keyword evidence="2" id="KW-1185">Reference proteome</keyword>
<proteinExistence type="predicted"/>
<dbReference type="Proteomes" id="UP000297866">
    <property type="component" value="Unassembled WGS sequence"/>
</dbReference>
<dbReference type="RefSeq" id="WP_134490810.1">
    <property type="nucleotide sequence ID" value="NZ_SOEZ01000054.1"/>
</dbReference>
<dbReference type="OrthoDB" id="5517693at2"/>
<dbReference type="AlphaFoldDB" id="A0A4R8UF69"/>
<protein>
    <recommendedName>
        <fullName evidence="3">Transcriptional regulator, AbiEi antitoxin, Type IV TA system</fullName>
    </recommendedName>
</protein>
<evidence type="ECO:0008006" key="3">
    <source>
        <dbReference type="Google" id="ProtNLM"/>
    </source>
</evidence>
<dbReference type="EMBL" id="SOEZ01000054">
    <property type="protein sequence ID" value="TFB49835.1"/>
    <property type="molecule type" value="Genomic_DNA"/>
</dbReference>
<gene>
    <name evidence="1" type="ORF">E3O23_10560</name>
</gene>
<comment type="caution">
    <text evidence="1">The sequence shown here is derived from an EMBL/GenBank/DDBJ whole genome shotgun (WGS) entry which is preliminary data.</text>
</comment>
<evidence type="ECO:0000313" key="1">
    <source>
        <dbReference type="EMBL" id="TFB49835.1"/>
    </source>
</evidence>
<sequence length="332" mass="36450">MTADPTPDPLAGWRPLRLTRDLARVGADGRRLQRSVASGESVRLRRGVVVDAGNWADVADDARYLLRVRAVAATRKSAPVFSHQSAAVIWGLPIIGRWPDPVHLMAAGRAGVHSKNGVIWHHDRLRDDDVVEIDGMLVTSLIRTLVDLACTTSFLSAVATLDRGTGRTLVTAAGRPVEGISREEVLERLASEGPRRGARTALKAVLFSDNRSGSPGESLSRGQIHLCGFPAPELQVVFIAAAGQKDIVDFRWRQRQESRTLSLVGEFDGLVKYTRSQFTAGKSIEQVVWAEKIREDRLRAQGNGMARWTWDVALHADRLRALLIGAGLRPER</sequence>
<organism evidence="1 2">
    <name type="scientific">Cryobacterium tagatosivorans</name>
    <dbReference type="NCBI Taxonomy" id="1259199"/>
    <lineage>
        <taxon>Bacteria</taxon>
        <taxon>Bacillati</taxon>
        <taxon>Actinomycetota</taxon>
        <taxon>Actinomycetes</taxon>
        <taxon>Micrococcales</taxon>
        <taxon>Microbacteriaceae</taxon>
        <taxon>Cryobacterium</taxon>
    </lineage>
</organism>
<evidence type="ECO:0000313" key="2">
    <source>
        <dbReference type="Proteomes" id="UP000297866"/>
    </source>
</evidence>